<evidence type="ECO:0000256" key="1">
    <source>
        <dbReference type="ARBA" id="ARBA00018672"/>
    </source>
</evidence>
<reference evidence="10 11" key="1">
    <citation type="submission" date="2018-02" db="EMBL/GenBank/DDBJ databases">
        <title>Genomic Encyclopedia of Archaeal and Bacterial Type Strains, Phase II (KMG-II): from individual species to whole genera.</title>
        <authorList>
            <person name="Goeker M."/>
        </authorList>
    </citation>
    <scope>NUCLEOTIDE SEQUENCE [LARGE SCALE GENOMIC DNA]</scope>
    <source>
        <strain evidence="10 11">DSM 3808</strain>
    </source>
</reference>
<feature type="coiled-coil region" evidence="7">
    <location>
        <begin position="110"/>
        <end position="144"/>
    </location>
</feature>
<dbReference type="SMART" id="SM00342">
    <property type="entry name" value="HTH_ARAC"/>
    <property type="match status" value="1"/>
</dbReference>
<dbReference type="InterPro" id="IPR011006">
    <property type="entry name" value="CheY-like_superfamily"/>
</dbReference>
<evidence type="ECO:0000313" key="10">
    <source>
        <dbReference type="EMBL" id="PPK79137.1"/>
    </source>
</evidence>
<sequence>MDKRVLIVDDEDLIRQGMVARLQYLNLKPVQLYEAESGLAAIEILKNQPVDIVITDIRMADMDGLTLIRRVKSFLPDIHFIIISGYAEFEYAEQAIRLGVTAYLLKPISNEALKKAVEEVAERIDEKKKERQMIQKGIRSMEENRTYLFEKTVNDLLLNQEAIGAGTTLETAVLQKFPLLNRYVMVMIIHIDGDSYEQNYFECKDIDLIQFSIKNVFMELSSPCGKLIVSNLGNSNQLYALTSHENKNQLRLETERLLTIFSNVMRKKLRISLTVGVSAALMETVKNGVEEARESLTQRVIHGNSNLYFYDDIRVLSADQFPVSELNMLRRYIERHDAEHIEVMIQDIFSDENIKKYNTSYVRILWTRITNMILSLSNSAVMDPDKIEKLVMKPELFDSFRSLEDLRRHLYLLIMDCMNADADPDGNAKNKVKLSIKYIRDNYNRDISVNELAEKYSLSPNYYSTIFKRETGQTTVNYIKELRLNKACDYLVNSGKSIADISKEVGYEDSQYFFRVFKKTTGLTPLEYRKAHRR</sequence>
<gene>
    <name evidence="10" type="ORF">BXY41_11173</name>
</gene>
<dbReference type="InterPro" id="IPR001789">
    <property type="entry name" value="Sig_transdc_resp-reg_receiver"/>
</dbReference>
<dbReference type="Gene3D" id="3.40.50.2300">
    <property type="match status" value="1"/>
</dbReference>
<protein>
    <recommendedName>
        <fullName evidence="1">Stage 0 sporulation protein A homolog</fullName>
    </recommendedName>
</protein>
<proteinExistence type="predicted"/>
<organism evidence="10 11">
    <name type="scientific">Lacrimispora xylanisolvens</name>
    <dbReference type="NCBI Taxonomy" id="384636"/>
    <lineage>
        <taxon>Bacteria</taxon>
        <taxon>Bacillati</taxon>
        <taxon>Bacillota</taxon>
        <taxon>Clostridia</taxon>
        <taxon>Lachnospirales</taxon>
        <taxon>Lachnospiraceae</taxon>
        <taxon>Lacrimispora</taxon>
    </lineage>
</organism>
<evidence type="ECO:0000256" key="6">
    <source>
        <dbReference type="PROSITE-ProRule" id="PRU00169"/>
    </source>
</evidence>
<dbReference type="Pfam" id="PF12833">
    <property type="entry name" value="HTH_18"/>
    <property type="match status" value="1"/>
</dbReference>
<keyword evidence="11" id="KW-1185">Reference proteome</keyword>
<comment type="function">
    <text evidence="5">May play the central regulatory role in sporulation. It may be an element of the effector pathway responsible for the activation of sporulation genes in response to nutritional stress. Spo0A may act in concert with spo0H (a sigma factor) to control the expression of some genes that are critical to the sporulation process.</text>
</comment>
<keyword evidence="7" id="KW-0175">Coiled coil</keyword>
<evidence type="ECO:0000313" key="11">
    <source>
        <dbReference type="Proteomes" id="UP000237749"/>
    </source>
</evidence>
<dbReference type="SUPFAM" id="SSF46689">
    <property type="entry name" value="Homeodomain-like"/>
    <property type="match status" value="2"/>
</dbReference>
<dbReference type="GO" id="GO:0003700">
    <property type="term" value="F:DNA-binding transcription factor activity"/>
    <property type="evidence" value="ECO:0007669"/>
    <property type="project" value="InterPro"/>
</dbReference>
<keyword evidence="3" id="KW-0238">DNA-binding</keyword>
<feature type="domain" description="Response regulatory" evidence="9">
    <location>
        <begin position="4"/>
        <end position="121"/>
    </location>
</feature>
<name>A0A2S6HP22_9FIRM</name>
<dbReference type="RefSeq" id="WP_104438428.1">
    <property type="nucleotide sequence ID" value="NZ_PTJA01000011.1"/>
</dbReference>
<dbReference type="PANTHER" id="PTHR43280">
    <property type="entry name" value="ARAC-FAMILY TRANSCRIPTIONAL REGULATOR"/>
    <property type="match status" value="1"/>
</dbReference>
<dbReference type="Proteomes" id="UP000237749">
    <property type="component" value="Unassembled WGS sequence"/>
</dbReference>
<evidence type="ECO:0000256" key="3">
    <source>
        <dbReference type="ARBA" id="ARBA00023125"/>
    </source>
</evidence>
<accession>A0A2S6HP22</accession>
<dbReference type="PRINTS" id="PR00032">
    <property type="entry name" value="HTHARAC"/>
</dbReference>
<comment type="caution">
    <text evidence="10">The sequence shown here is derived from an EMBL/GenBank/DDBJ whole genome shotgun (WGS) entry which is preliminary data.</text>
</comment>
<keyword evidence="6" id="KW-0597">Phosphoprotein</keyword>
<dbReference type="PANTHER" id="PTHR43280:SF28">
    <property type="entry name" value="HTH-TYPE TRANSCRIPTIONAL ACTIVATOR RHAS"/>
    <property type="match status" value="1"/>
</dbReference>
<feature type="modified residue" description="4-aspartylphosphate" evidence="6">
    <location>
        <position position="56"/>
    </location>
</feature>
<dbReference type="OrthoDB" id="2600165at2"/>
<dbReference type="AlphaFoldDB" id="A0A2S6HP22"/>
<dbReference type="GO" id="GO:0043565">
    <property type="term" value="F:sequence-specific DNA binding"/>
    <property type="evidence" value="ECO:0007669"/>
    <property type="project" value="InterPro"/>
</dbReference>
<evidence type="ECO:0000256" key="4">
    <source>
        <dbReference type="ARBA" id="ARBA00023163"/>
    </source>
</evidence>
<evidence type="ECO:0000256" key="2">
    <source>
        <dbReference type="ARBA" id="ARBA00023015"/>
    </source>
</evidence>
<dbReference type="Pfam" id="PF00072">
    <property type="entry name" value="Response_reg"/>
    <property type="match status" value="1"/>
</dbReference>
<keyword evidence="4" id="KW-0804">Transcription</keyword>
<dbReference type="InterPro" id="IPR020449">
    <property type="entry name" value="Tscrpt_reg_AraC-type_HTH"/>
</dbReference>
<dbReference type="InterPro" id="IPR009057">
    <property type="entry name" value="Homeodomain-like_sf"/>
</dbReference>
<dbReference type="CDD" id="cd17536">
    <property type="entry name" value="REC_YesN-like"/>
    <property type="match status" value="1"/>
</dbReference>
<dbReference type="SUPFAM" id="SSF52172">
    <property type="entry name" value="CheY-like"/>
    <property type="match status" value="1"/>
</dbReference>
<dbReference type="EMBL" id="PTJA01000011">
    <property type="protein sequence ID" value="PPK79137.1"/>
    <property type="molecule type" value="Genomic_DNA"/>
</dbReference>
<evidence type="ECO:0000256" key="5">
    <source>
        <dbReference type="ARBA" id="ARBA00024867"/>
    </source>
</evidence>
<feature type="domain" description="HTH araC/xylS-type" evidence="8">
    <location>
        <begin position="433"/>
        <end position="531"/>
    </location>
</feature>
<keyword evidence="2" id="KW-0805">Transcription regulation</keyword>
<dbReference type="PROSITE" id="PS50110">
    <property type="entry name" value="RESPONSE_REGULATORY"/>
    <property type="match status" value="1"/>
</dbReference>
<dbReference type="InterPro" id="IPR018060">
    <property type="entry name" value="HTH_AraC"/>
</dbReference>
<dbReference type="PROSITE" id="PS01124">
    <property type="entry name" value="HTH_ARAC_FAMILY_2"/>
    <property type="match status" value="1"/>
</dbReference>
<evidence type="ECO:0000259" key="8">
    <source>
        <dbReference type="PROSITE" id="PS01124"/>
    </source>
</evidence>
<evidence type="ECO:0000256" key="7">
    <source>
        <dbReference type="SAM" id="Coils"/>
    </source>
</evidence>
<dbReference type="Gene3D" id="1.10.10.60">
    <property type="entry name" value="Homeodomain-like"/>
    <property type="match status" value="2"/>
</dbReference>
<dbReference type="SMART" id="SM00448">
    <property type="entry name" value="REC"/>
    <property type="match status" value="1"/>
</dbReference>
<dbReference type="GO" id="GO:0000160">
    <property type="term" value="P:phosphorelay signal transduction system"/>
    <property type="evidence" value="ECO:0007669"/>
    <property type="project" value="InterPro"/>
</dbReference>
<evidence type="ECO:0000259" key="9">
    <source>
        <dbReference type="PROSITE" id="PS50110"/>
    </source>
</evidence>